<feature type="transmembrane region" description="Helical" evidence="1">
    <location>
        <begin position="163"/>
        <end position="183"/>
    </location>
</feature>
<dbReference type="Proteomes" id="UP000434052">
    <property type="component" value="Unassembled WGS sequence"/>
</dbReference>
<dbReference type="OrthoDB" id="9815598at2"/>
<keyword evidence="1" id="KW-0472">Membrane</keyword>
<dbReference type="EMBL" id="QMIF01000003">
    <property type="protein sequence ID" value="TVM35075.1"/>
    <property type="molecule type" value="Genomic_DNA"/>
</dbReference>
<evidence type="ECO:0000313" key="3">
    <source>
        <dbReference type="Proteomes" id="UP000434052"/>
    </source>
</evidence>
<evidence type="ECO:0008006" key="4">
    <source>
        <dbReference type="Google" id="ProtNLM"/>
    </source>
</evidence>
<comment type="caution">
    <text evidence="2">The sequence shown here is derived from an EMBL/GenBank/DDBJ whole genome shotgun (WGS) entry which is preliminary data.</text>
</comment>
<dbReference type="AlphaFoldDB" id="A0A6P1ZJZ4"/>
<keyword evidence="1" id="KW-1133">Transmembrane helix</keyword>
<evidence type="ECO:0000256" key="1">
    <source>
        <dbReference type="SAM" id="Phobius"/>
    </source>
</evidence>
<gene>
    <name evidence="2" type="ORF">DQK91_06660</name>
</gene>
<protein>
    <recommendedName>
        <fullName evidence="4">Nickel transport protein</fullName>
    </recommendedName>
</protein>
<keyword evidence="1" id="KW-0812">Transmembrane</keyword>
<name>A0A6P1ZJZ4_9BACT</name>
<sequence length="188" mass="19722">MARMGVAQTGRRERDSSSVPGLVLAVALLVLCTTGRAQAHGVTMTTRLMGDDIVVAFAKYSTGEPMAYAEVAVYAPGKDDVAFQDGYADNQGRFAFLPDSHGAWRIVVNDGMGHRAETTVDVEEGGSPAGTEAVQGAEKGAGTGAEMVTASTTQTAVAAAPRWMGVTLGVSIILNIFLVLSYVRRRRA</sequence>
<organism evidence="2 3">
    <name type="scientific">Oceanidesulfovibrio marinus</name>
    <dbReference type="NCBI Taxonomy" id="370038"/>
    <lineage>
        <taxon>Bacteria</taxon>
        <taxon>Pseudomonadati</taxon>
        <taxon>Thermodesulfobacteriota</taxon>
        <taxon>Desulfovibrionia</taxon>
        <taxon>Desulfovibrionales</taxon>
        <taxon>Desulfovibrionaceae</taxon>
        <taxon>Oceanidesulfovibrio</taxon>
    </lineage>
</organism>
<evidence type="ECO:0000313" key="2">
    <source>
        <dbReference type="EMBL" id="TVM35075.1"/>
    </source>
</evidence>
<dbReference type="RefSeq" id="WP_144234630.1">
    <property type="nucleotide sequence ID" value="NZ_QMIF01000003.1"/>
</dbReference>
<accession>A0A6P1ZJZ4</accession>
<reference evidence="2 3" key="1">
    <citation type="submission" date="2018-06" db="EMBL/GenBank/DDBJ databases">
        <title>Complete genome of Desulfovibrio marinus P48SEP.</title>
        <authorList>
            <person name="Crispim J.S."/>
            <person name="Vidigal P.M.P."/>
            <person name="Silva L.C.F."/>
            <person name="Araujo L.C."/>
            <person name="Laguardia C.N."/>
            <person name="Dias R.S."/>
            <person name="Sousa M.P."/>
            <person name="Paula S.O."/>
            <person name="Silva C."/>
        </authorList>
    </citation>
    <scope>NUCLEOTIDE SEQUENCE [LARGE SCALE GENOMIC DNA]</scope>
    <source>
        <strain evidence="2 3">P48SEP</strain>
    </source>
</reference>
<proteinExistence type="predicted"/>